<dbReference type="SUPFAM" id="SSF53335">
    <property type="entry name" value="S-adenosyl-L-methionine-dependent methyltransferases"/>
    <property type="match status" value="1"/>
</dbReference>
<reference evidence="11 12" key="1">
    <citation type="submission" date="2018-06" db="EMBL/GenBank/DDBJ databases">
        <title>Halonotius sp. F13-13 a new haloarchaeeon isolated from a solar saltern from Isla Cristina, Huelva, Spain.</title>
        <authorList>
            <person name="Duran-Viseras A."/>
            <person name="Sanchez-Porro C."/>
            <person name="Ventosa A."/>
        </authorList>
    </citation>
    <scope>NUCLEOTIDE SEQUENCE [LARGE SCALE GENOMIC DNA]</scope>
    <source>
        <strain evidence="11 12">CECT 7525</strain>
    </source>
</reference>
<evidence type="ECO:0000259" key="10">
    <source>
        <dbReference type="Pfam" id="PF01555"/>
    </source>
</evidence>
<keyword evidence="12" id="KW-1185">Reference proteome</keyword>
<comment type="caution">
    <text evidence="11">The sequence shown here is derived from an EMBL/GenBank/DDBJ whole genome shotgun (WGS) entry which is preliminary data.</text>
</comment>
<evidence type="ECO:0000256" key="2">
    <source>
        <dbReference type="ARBA" id="ARBA00022603"/>
    </source>
</evidence>
<feature type="domain" description="DNA methylase N-4/N-6" evidence="10">
    <location>
        <begin position="23"/>
        <end position="263"/>
    </location>
</feature>
<comment type="catalytic activity">
    <reaction evidence="7 8">
        <text>a 2'-deoxycytidine in DNA + S-adenosyl-L-methionine = an N(4)-methyl-2'-deoxycytidine in DNA + S-adenosyl-L-homocysteine + H(+)</text>
        <dbReference type="Rhea" id="RHEA:16857"/>
        <dbReference type="Rhea" id="RHEA-COMP:11369"/>
        <dbReference type="Rhea" id="RHEA-COMP:13674"/>
        <dbReference type="ChEBI" id="CHEBI:15378"/>
        <dbReference type="ChEBI" id="CHEBI:57856"/>
        <dbReference type="ChEBI" id="CHEBI:59789"/>
        <dbReference type="ChEBI" id="CHEBI:85452"/>
        <dbReference type="ChEBI" id="CHEBI:137933"/>
        <dbReference type="EC" id="2.1.1.113"/>
    </reaction>
</comment>
<dbReference type="AlphaFoldDB" id="A0A3A6PYQ7"/>
<evidence type="ECO:0000256" key="3">
    <source>
        <dbReference type="ARBA" id="ARBA00022679"/>
    </source>
</evidence>
<keyword evidence="3 11" id="KW-0808">Transferase</keyword>
<dbReference type="GO" id="GO:0008170">
    <property type="term" value="F:N-methyltransferase activity"/>
    <property type="evidence" value="ECO:0007669"/>
    <property type="project" value="InterPro"/>
</dbReference>
<gene>
    <name evidence="11" type="ORF">DP106_09680</name>
</gene>
<evidence type="ECO:0000256" key="4">
    <source>
        <dbReference type="ARBA" id="ARBA00022691"/>
    </source>
</evidence>
<keyword evidence="2 8" id="KW-0489">Methyltransferase</keyword>
<feature type="compositionally biased region" description="Acidic residues" evidence="9">
    <location>
        <begin position="346"/>
        <end position="356"/>
    </location>
</feature>
<dbReference type="GO" id="GO:0003677">
    <property type="term" value="F:DNA binding"/>
    <property type="evidence" value="ECO:0007669"/>
    <property type="project" value="UniProtKB-KW"/>
</dbReference>
<evidence type="ECO:0000256" key="8">
    <source>
        <dbReference type="RuleBase" id="RU362026"/>
    </source>
</evidence>
<organism evidence="11 12">
    <name type="scientific">Halonotius pteroides</name>
    <dbReference type="NCBI Taxonomy" id="268735"/>
    <lineage>
        <taxon>Archaea</taxon>
        <taxon>Methanobacteriati</taxon>
        <taxon>Methanobacteriota</taxon>
        <taxon>Stenosarchaea group</taxon>
        <taxon>Halobacteria</taxon>
        <taxon>Halobacteriales</taxon>
        <taxon>Haloferacaceae</taxon>
        <taxon>Halonotius</taxon>
    </lineage>
</organism>
<keyword evidence="5 8" id="KW-0680">Restriction system</keyword>
<dbReference type="EMBL" id="QMDW01000012">
    <property type="protein sequence ID" value="RJX49214.1"/>
    <property type="molecule type" value="Genomic_DNA"/>
</dbReference>
<dbReference type="PRINTS" id="PR00508">
    <property type="entry name" value="S21N4MTFRASE"/>
</dbReference>
<evidence type="ECO:0000256" key="6">
    <source>
        <dbReference type="ARBA" id="ARBA00023125"/>
    </source>
</evidence>
<dbReference type="GO" id="GO:0032259">
    <property type="term" value="P:methylation"/>
    <property type="evidence" value="ECO:0007669"/>
    <property type="project" value="UniProtKB-KW"/>
</dbReference>
<dbReference type="OrthoDB" id="38200at2157"/>
<evidence type="ECO:0000256" key="5">
    <source>
        <dbReference type="ARBA" id="ARBA00022747"/>
    </source>
</evidence>
<keyword evidence="4 8" id="KW-0949">S-adenosyl-L-methionine</keyword>
<proteinExistence type="inferred from homology"/>
<protein>
    <recommendedName>
        <fullName evidence="8">Type II methyltransferase</fullName>
        <ecNumber evidence="8">2.1.1.113</ecNumber>
    </recommendedName>
    <alternativeName>
        <fullName evidence="8">N-4 cytosine-specific methyltransferase</fullName>
    </alternativeName>
</protein>
<dbReference type="InterPro" id="IPR029063">
    <property type="entry name" value="SAM-dependent_MTases_sf"/>
</dbReference>
<evidence type="ECO:0000313" key="11">
    <source>
        <dbReference type="EMBL" id="RJX49214.1"/>
    </source>
</evidence>
<name>A0A3A6PYQ7_9EURY</name>
<dbReference type="InterPro" id="IPR002941">
    <property type="entry name" value="DNA_methylase_N4/N6"/>
</dbReference>
<dbReference type="Pfam" id="PF01555">
    <property type="entry name" value="N6_N4_Mtase"/>
    <property type="match status" value="1"/>
</dbReference>
<dbReference type="EC" id="2.1.1.113" evidence="8"/>
<comment type="similarity">
    <text evidence="1">Belongs to the N(4)/N(6)-methyltransferase family. N(4) subfamily.</text>
</comment>
<dbReference type="GO" id="GO:0009307">
    <property type="term" value="P:DNA restriction-modification system"/>
    <property type="evidence" value="ECO:0007669"/>
    <property type="project" value="UniProtKB-KW"/>
</dbReference>
<evidence type="ECO:0000256" key="1">
    <source>
        <dbReference type="ARBA" id="ARBA00010203"/>
    </source>
</evidence>
<accession>A0A3A6PYQ7</accession>
<dbReference type="Gene3D" id="3.40.50.150">
    <property type="entry name" value="Vaccinia Virus protein VP39"/>
    <property type="match status" value="1"/>
</dbReference>
<evidence type="ECO:0000256" key="7">
    <source>
        <dbReference type="ARBA" id="ARBA00049120"/>
    </source>
</evidence>
<dbReference type="Proteomes" id="UP000281564">
    <property type="component" value="Unassembled WGS sequence"/>
</dbReference>
<dbReference type="RefSeq" id="WP_120084970.1">
    <property type="nucleotide sequence ID" value="NZ_QMDW01000012.1"/>
</dbReference>
<dbReference type="GO" id="GO:0015667">
    <property type="term" value="F:site-specific DNA-methyltransferase (cytosine-N4-specific) activity"/>
    <property type="evidence" value="ECO:0007669"/>
    <property type="project" value="UniProtKB-EC"/>
</dbReference>
<keyword evidence="6" id="KW-0238">DNA-binding</keyword>
<feature type="region of interest" description="Disordered" evidence="9">
    <location>
        <begin position="334"/>
        <end position="356"/>
    </location>
</feature>
<dbReference type="InterPro" id="IPR001091">
    <property type="entry name" value="RM_Methyltransferase"/>
</dbReference>
<dbReference type="InterPro" id="IPR017985">
    <property type="entry name" value="MeTrfase_CN4_CS"/>
</dbReference>
<dbReference type="PROSITE" id="PS00093">
    <property type="entry name" value="N4_MTASE"/>
    <property type="match status" value="1"/>
</dbReference>
<evidence type="ECO:0000313" key="12">
    <source>
        <dbReference type="Proteomes" id="UP000281564"/>
    </source>
</evidence>
<evidence type="ECO:0000256" key="9">
    <source>
        <dbReference type="SAM" id="MobiDB-lite"/>
    </source>
</evidence>
<sequence>MDTTHRVVIDDARGLAGLADNSVELVVTSPPYPMIEMWDELFTDLDPAVGDHLAAGDGEAAFEGMHAILDSVWDALDRVLVDGGIACINIGDATRTLDGGFRVYQNHARIIDALTARGFEPLPEIIWRKPTNSAAKFMGSGMVPPNAYVTLEHEYVLPFRNGGDRRSFQPNAEPRYNAAYFWEERNRWFSDLWTDLRGVEQSLAAAELRDRSAAFPFGLPYRLINMYSVYGDTVCDPFFGTGTTGLAAAVAGRNSVGYELDPAFGSVFEARIDDAPTLSRQVISDRLAAHREFVAAERDAGETFSYDATHYDVPVRTSQEQSLRLYAAESVEPTDGGYRVTHTPFDDDDAGADAPY</sequence>